<dbReference type="RefSeq" id="WP_124178535.1">
    <property type="nucleotide sequence ID" value="NZ_REFY01000004.1"/>
</dbReference>
<organism evidence="2 3">
    <name type="scientific">Natrarchaeobius halalkaliphilus</name>
    <dbReference type="NCBI Taxonomy" id="1679091"/>
    <lineage>
        <taxon>Archaea</taxon>
        <taxon>Methanobacteriati</taxon>
        <taxon>Methanobacteriota</taxon>
        <taxon>Stenosarchaea group</taxon>
        <taxon>Halobacteria</taxon>
        <taxon>Halobacteriales</taxon>
        <taxon>Natrialbaceae</taxon>
        <taxon>Natrarchaeobius</taxon>
    </lineage>
</organism>
<keyword evidence="1" id="KW-0812">Transmembrane</keyword>
<dbReference type="AlphaFoldDB" id="A0A3N6LPN4"/>
<name>A0A3N6LPN4_9EURY</name>
<evidence type="ECO:0000256" key="1">
    <source>
        <dbReference type="SAM" id="Phobius"/>
    </source>
</evidence>
<dbReference type="Proteomes" id="UP000273828">
    <property type="component" value="Unassembled WGS sequence"/>
</dbReference>
<dbReference type="OrthoDB" id="386434at2157"/>
<reference evidence="2 3" key="1">
    <citation type="submission" date="2018-10" db="EMBL/GenBank/DDBJ databases">
        <title>Natrarchaeobius chitinivorans gen. nov., sp. nov., and Natrarchaeobius haloalkaliphilus sp. nov., alkaliphilic, chitin-utilizing haloarchaea from hypersaline alkaline lakes.</title>
        <authorList>
            <person name="Sorokin D.Y."/>
            <person name="Elcheninov A.G."/>
            <person name="Kostrikina N.A."/>
            <person name="Bale N.J."/>
            <person name="Sinninghe Damste J.S."/>
            <person name="Khijniak T.V."/>
            <person name="Kublanov I.V."/>
            <person name="Toshchakov S.V."/>
        </authorList>
    </citation>
    <scope>NUCLEOTIDE SEQUENCE [LARGE SCALE GENOMIC DNA]</scope>
    <source>
        <strain evidence="2 3">AArcht-Sl</strain>
    </source>
</reference>
<keyword evidence="3" id="KW-1185">Reference proteome</keyword>
<keyword evidence="1" id="KW-1133">Transmembrane helix</keyword>
<gene>
    <name evidence="2" type="ORF">EA462_10610</name>
</gene>
<evidence type="ECO:0000313" key="3">
    <source>
        <dbReference type="Proteomes" id="UP000273828"/>
    </source>
</evidence>
<dbReference type="EMBL" id="REFY01000004">
    <property type="protein sequence ID" value="RQG88844.1"/>
    <property type="molecule type" value="Genomic_DNA"/>
</dbReference>
<proteinExistence type="predicted"/>
<sequence>MKSENARWLWRHPHEDGLGGRIMGSISDIVTNGACPSCGLFAIVQGNDAYVCQLCGEQYQRDDLNVDESRTLSDVDSERVYDIEREDLSILRTTSVGDKHWEDAEVYAKTGPCPECGAWALNPGLGGATCDKCHEDVWKEAMDIDPRRQPVDIKGEVYSGGLDGVLRGSIVEKAIMWVLEIREEIKADSPDRELTPTEKYKKNLANLCFILGIMFCITIIGIPFGVLFFVLAAIVTPNLEENPNT</sequence>
<comment type="caution">
    <text evidence="2">The sequence shown here is derived from an EMBL/GenBank/DDBJ whole genome shotgun (WGS) entry which is preliminary data.</text>
</comment>
<protein>
    <submittedName>
        <fullName evidence="2">YccF domain-containing protein</fullName>
    </submittedName>
</protein>
<keyword evidence="1" id="KW-0472">Membrane</keyword>
<evidence type="ECO:0000313" key="2">
    <source>
        <dbReference type="EMBL" id="RQG88844.1"/>
    </source>
</evidence>
<accession>A0A3N6LPN4</accession>
<feature type="transmembrane region" description="Helical" evidence="1">
    <location>
        <begin position="207"/>
        <end position="235"/>
    </location>
</feature>